<evidence type="ECO:0000313" key="6">
    <source>
        <dbReference type="Proteomes" id="UP001501436"/>
    </source>
</evidence>
<dbReference type="InterPro" id="IPR036412">
    <property type="entry name" value="HAD-like_sf"/>
</dbReference>
<dbReference type="Pfam" id="PF13419">
    <property type="entry name" value="HAD_2"/>
    <property type="match status" value="1"/>
</dbReference>
<dbReference type="Gene3D" id="3.40.50.1000">
    <property type="entry name" value="HAD superfamily/HAD-like"/>
    <property type="match status" value="1"/>
</dbReference>
<comment type="similarity">
    <text evidence="3">Belongs to the HAD-like hydrolase superfamily. CbbY/CbbZ/Gph/YieH family.</text>
</comment>
<name>A0ABP9FLP0_9SPHI</name>
<dbReference type="EC" id="3.1.3.18" evidence="4"/>
<gene>
    <name evidence="5" type="ORF">GCM10023313_06700</name>
</gene>
<sequence>MADTSASLKNKYDSIIFDLDGTLWDSTANVAVAWQTAKQKVDFIKDDITQADVRSITGMAYDAIFVKLLPYLDDEKRNEFKAHCSVTELEILNELGGELYPQLEETLQYLKARYRLFIVSNCQNGYAETFFNHSKLRDYFEGFQCYGTKGQPKAENIVDVVNDFGLKATVYVGDTQGDYEATVKAGVPFIFCNYGFGKVERGQVATISSFGELAEIL</sequence>
<accession>A0ABP9FLP0</accession>
<evidence type="ECO:0000256" key="4">
    <source>
        <dbReference type="ARBA" id="ARBA00013078"/>
    </source>
</evidence>
<dbReference type="RefSeq" id="WP_345329492.1">
    <property type="nucleotide sequence ID" value="NZ_BAABJI010000001.1"/>
</dbReference>
<dbReference type="Gene3D" id="1.10.150.240">
    <property type="entry name" value="Putative phosphatase, domain 2"/>
    <property type="match status" value="1"/>
</dbReference>
<keyword evidence="5" id="KW-0378">Hydrolase</keyword>
<proteinExistence type="inferred from homology"/>
<dbReference type="InterPro" id="IPR006439">
    <property type="entry name" value="HAD-SF_hydro_IA"/>
</dbReference>
<comment type="catalytic activity">
    <reaction evidence="1">
        <text>2-phosphoglycolate + H2O = glycolate + phosphate</text>
        <dbReference type="Rhea" id="RHEA:14369"/>
        <dbReference type="ChEBI" id="CHEBI:15377"/>
        <dbReference type="ChEBI" id="CHEBI:29805"/>
        <dbReference type="ChEBI" id="CHEBI:43474"/>
        <dbReference type="ChEBI" id="CHEBI:58033"/>
        <dbReference type="EC" id="3.1.3.18"/>
    </reaction>
</comment>
<dbReference type="EMBL" id="BAABJI010000001">
    <property type="protein sequence ID" value="GAA4906628.1"/>
    <property type="molecule type" value="Genomic_DNA"/>
</dbReference>
<evidence type="ECO:0000256" key="3">
    <source>
        <dbReference type="ARBA" id="ARBA00006171"/>
    </source>
</evidence>
<dbReference type="InterPro" id="IPR023198">
    <property type="entry name" value="PGP-like_dom2"/>
</dbReference>
<comment type="caution">
    <text evidence="5">The sequence shown here is derived from an EMBL/GenBank/DDBJ whole genome shotgun (WGS) entry which is preliminary data.</text>
</comment>
<reference evidence="6" key="1">
    <citation type="journal article" date="2019" name="Int. J. Syst. Evol. Microbiol.">
        <title>The Global Catalogue of Microorganisms (GCM) 10K type strain sequencing project: providing services to taxonomists for standard genome sequencing and annotation.</title>
        <authorList>
            <consortium name="The Broad Institute Genomics Platform"/>
            <consortium name="The Broad Institute Genome Sequencing Center for Infectious Disease"/>
            <person name="Wu L."/>
            <person name="Ma J."/>
        </authorList>
    </citation>
    <scope>NUCLEOTIDE SEQUENCE [LARGE SCALE GENOMIC DNA]</scope>
    <source>
        <strain evidence="6">JCM 18283</strain>
    </source>
</reference>
<evidence type="ECO:0000313" key="5">
    <source>
        <dbReference type="EMBL" id="GAA4906628.1"/>
    </source>
</evidence>
<dbReference type="InterPro" id="IPR023214">
    <property type="entry name" value="HAD_sf"/>
</dbReference>
<dbReference type="InterPro" id="IPR050155">
    <property type="entry name" value="HAD-like_hydrolase_sf"/>
</dbReference>
<dbReference type="PANTHER" id="PTHR43434:SF1">
    <property type="entry name" value="PHOSPHOGLYCOLATE PHOSPHATASE"/>
    <property type="match status" value="1"/>
</dbReference>
<keyword evidence="6" id="KW-1185">Reference proteome</keyword>
<organism evidence="5 6">
    <name type="scientific">Mucilaginibacter defluvii</name>
    <dbReference type="NCBI Taxonomy" id="1196019"/>
    <lineage>
        <taxon>Bacteria</taxon>
        <taxon>Pseudomonadati</taxon>
        <taxon>Bacteroidota</taxon>
        <taxon>Sphingobacteriia</taxon>
        <taxon>Sphingobacteriales</taxon>
        <taxon>Sphingobacteriaceae</taxon>
        <taxon>Mucilaginibacter</taxon>
    </lineage>
</organism>
<dbReference type="NCBIfam" id="TIGR01549">
    <property type="entry name" value="HAD-SF-IA-v1"/>
    <property type="match status" value="1"/>
</dbReference>
<dbReference type="GO" id="GO:0016787">
    <property type="term" value="F:hydrolase activity"/>
    <property type="evidence" value="ECO:0007669"/>
    <property type="project" value="UniProtKB-KW"/>
</dbReference>
<dbReference type="SUPFAM" id="SSF56784">
    <property type="entry name" value="HAD-like"/>
    <property type="match status" value="1"/>
</dbReference>
<evidence type="ECO:0000256" key="2">
    <source>
        <dbReference type="ARBA" id="ARBA00004818"/>
    </source>
</evidence>
<dbReference type="InterPro" id="IPR041492">
    <property type="entry name" value="HAD_2"/>
</dbReference>
<evidence type="ECO:0000256" key="1">
    <source>
        <dbReference type="ARBA" id="ARBA00000830"/>
    </source>
</evidence>
<dbReference type="Proteomes" id="UP001501436">
    <property type="component" value="Unassembled WGS sequence"/>
</dbReference>
<dbReference type="PANTHER" id="PTHR43434">
    <property type="entry name" value="PHOSPHOGLYCOLATE PHOSPHATASE"/>
    <property type="match status" value="1"/>
</dbReference>
<protein>
    <recommendedName>
        <fullName evidence="4">phosphoglycolate phosphatase</fullName>
        <ecNumber evidence="4">3.1.3.18</ecNumber>
    </recommendedName>
</protein>
<comment type="pathway">
    <text evidence="2">Organic acid metabolism; glycolate biosynthesis; glycolate from 2-phosphoglycolate: step 1/1.</text>
</comment>